<dbReference type="PATRIC" id="fig|1216932.3.peg.2100"/>
<dbReference type="AlphaFoldDB" id="W6S4I7"/>
<accession>W6S4I7</accession>
<dbReference type="EMBL" id="HG917868">
    <property type="protein sequence ID" value="CDM69257.1"/>
    <property type="molecule type" value="Genomic_DNA"/>
</dbReference>
<evidence type="ECO:0000313" key="2">
    <source>
        <dbReference type="Proteomes" id="UP000019426"/>
    </source>
</evidence>
<dbReference type="InterPro" id="IPR014199">
    <property type="entry name" value="Spore_YtxC"/>
</dbReference>
<dbReference type="KEGG" id="clt:CM240_2099"/>
<reference evidence="1 2" key="1">
    <citation type="submission" date="2013-11" db="EMBL/GenBank/DDBJ databases">
        <title>Complete genome sequence of Clostridum sp. M2/40.</title>
        <authorList>
            <person name="Wibberg D."/>
            <person name="Puehler A."/>
            <person name="Schlueter A."/>
        </authorList>
    </citation>
    <scope>NUCLEOTIDE SEQUENCE [LARGE SCALE GENOMIC DNA]</scope>
    <source>
        <strain evidence="2">M2/40</strain>
    </source>
</reference>
<dbReference type="Pfam" id="PF08812">
    <property type="entry name" value="YtxC"/>
    <property type="match status" value="1"/>
</dbReference>
<keyword evidence="2" id="KW-1185">Reference proteome</keyword>
<evidence type="ECO:0008006" key="3">
    <source>
        <dbReference type="Google" id="ProtNLM"/>
    </source>
</evidence>
<proteinExistence type="predicted"/>
<sequence length="297" mass="34547">MLLLTLSCRENKEKIFRRMVDVKDKTYNSSGVNIGIYEHIYDGEDYLSLYCNDEYVDEKFMNKIYYEIGECIYDIMSQEYCKNKISKYLNKNYSYVDKEENDIISKKTLEILLKKEYKEGENGRVLFLNRKNIAIKNIVNILRENKEVSLEGILTFRINEFANIIEPIVDKVFEIHAIEKEYDEFIGLLKHFIKGVDSKVYMINIEIDENGKYKVLDENGIDLLCEVEGSVMADLLVGVCNIEDVILSVLISNVPKRVMITGEENSKNKEFIRTIKTVFEGRVISLGEIKVNIDSLN</sequence>
<dbReference type="eggNOG" id="ENOG5031S9P">
    <property type="taxonomic scope" value="Bacteria"/>
</dbReference>
<dbReference type="Proteomes" id="UP000019426">
    <property type="component" value="Chromosome M2/40_rep1"/>
</dbReference>
<name>W6S4I7_9CLOT</name>
<dbReference type="STRING" id="1216932.CM240_2099"/>
<dbReference type="RefSeq" id="WP_044038984.1">
    <property type="nucleotide sequence ID" value="NZ_HG917868.1"/>
</dbReference>
<protein>
    <recommendedName>
        <fullName evidence="3">Sporulation protein YtxC</fullName>
    </recommendedName>
</protein>
<dbReference type="OrthoDB" id="2986513at2"/>
<evidence type="ECO:0000313" key="1">
    <source>
        <dbReference type="EMBL" id="CDM69257.1"/>
    </source>
</evidence>
<organism evidence="1 2">
    <name type="scientific">Clostridium bornimense</name>
    <dbReference type="NCBI Taxonomy" id="1216932"/>
    <lineage>
        <taxon>Bacteria</taxon>
        <taxon>Bacillati</taxon>
        <taxon>Bacillota</taxon>
        <taxon>Clostridia</taxon>
        <taxon>Eubacteriales</taxon>
        <taxon>Clostridiaceae</taxon>
        <taxon>Clostridium</taxon>
    </lineage>
</organism>
<gene>
    <name evidence="1" type="ORF">CM240_2099</name>
</gene>
<dbReference type="HOGENOM" id="CLU_066420_1_0_9"/>